<keyword evidence="3" id="KW-1185">Reference proteome</keyword>
<comment type="caution">
    <text evidence="2">The sequence shown here is derived from an EMBL/GenBank/DDBJ whole genome shotgun (WGS) entry which is preliminary data.</text>
</comment>
<feature type="region of interest" description="Disordered" evidence="1">
    <location>
        <begin position="95"/>
        <end position="118"/>
    </location>
</feature>
<protein>
    <submittedName>
        <fullName evidence="2">Uncharacterized protein</fullName>
    </submittedName>
</protein>
<evidence type="ECO:0000256" key="1">
    <source>
        <dbReference type="SAM" id="MobiDB-lite"/>
    </source>
</evidence>
<feature type="compositionally biased region" description="Basic and acidic residues" evidence="1">
    <location>
        <begin position="95"/>
        <end position="110"/>
    </location>
</feature>
<dbReference type="Proteomes" id="UP000735302">
    <property type="component" value="Unassembled WGS sequence"/>
</dbReference>
<accession>A0AAV4D507</accession>
<proteinExistence type="predicted"/>
<evidence type="ECO:0000313" key="2">
    <source>
        <dbReference type="EMBL" id="GFO39251.1"/>
    </source>
</evidence>
<sequence length="202" mass="23440">MGRWWRNGKRTRPDISRVQALDRHQLLSLMRASKLEIILLWTGCIYEGLLKRRLSSVLCLKDFPVAIFENFELINALILFVTETAGRCVDGGRGKECKNKMKSERENERKGARRGKQKSVNLTKFHTEKRRIVTPSRVSGELWRVLRLGKAGQFLLVRHGMSAHKEKEISSDEEENIKSITIQILNLKPQRGRHQGFKLHQQ</sequence>
<name>A0AAV4D507_9GAST</name>
<gene>
    <name evidence="2" type="ORF">PoB_006575600</name>
</gene>
<organism evidence="2 3">
    <name type="scientific">Plakobranchus ocellatus</name>
    <dbReference type="NCBI Taxonomy" id="259542"/>
    <lineage>
        <taxon>Eukaryota</taxon>
        <taxon>Metazoa</taxon>
        <taxon>Spiralia</taxon>
        <taxon>Lophotrochozoa</taxon>
        <taxon>Mollusca</taxon>
        <taxon>Gastropoda</taxon>
        <taxon>Heterobranchia</taxon>
        <taxon>Euthyneura</taxon>
        <taxon>Panpulmonata</taxon>
        <taxon>Sacoglossa</taxon>
        <taxon>Placobranchoidea</taxon>
        <taxon>Plakobranchidae</taxon>
        <taxon>Plakobranchus</taxon>
    </lineage>
</organism>
<evidence type="ECO:0000313" key="3">
    <source>
        <dbReference type="Proteomes" id="UP000735302"/>
    </source>
</evidence>
<dbReference type="EMBL" id="BLXT01007473">
    <property type="protein sequence ID" value="GFO39251.1"/>
    <property type="molecule type" value="Genomic_DNA"/>
</dbReference>
<dbReference type="AlphaFoldDB" id="A0AAV4D507"/>
<reference evidence="2 3" key="1">
    <citation type="journal article" date="2021" name="Elife">
        <title>Chloroplast acquisition without the gene transfer in kleptoplastic sea slugs, Plakobranchus ocellatus.</title>
        <authorList>
            <person name="Maeda T."/>
            <person name="Takahashi S."/>
            <person name="Yoshida T."/>
            <person name="Shimamura S."/>
            <person name="Takaki Y."/>
            <person name="Nagai Y."/>
            <person name="Toyoda A."/>
            <person name="Suzuki Y."/>
            <person name="Arimoto A."/>
            <person name="Ishii H."/>
            <person name="Satoh N."/>
            <person name="Nishiyama T."/>
            <person name="Hasebe M."/>
            <person name="Maruyama T."/>
            <person name="Minagawa J."/>
            <person name="Obokata J."/>
            <person name="Shigenobu S."/>
        </authorList>
    </citation>
    <scope>NUCLEOTIDE SEQUENCE [LARGE SCALE GENOMIC DNA]</scope>
</reference>